<dbReference type="Proteomes" id="UP000738325">
    <property type="component" value="Unassembled WGS sequence"/>
</dbReference>
<proteinExistence type="predicted"/>
<reference evidence="2" key="1">
    <citation type="journal article" date="2020" name="Fungal Divers.">
        <title>Resolving the Mortierellaceae phylogeny through synthesis of multi-gene phylogenetics and phylogenomics.</title>
        <authorList>
            <person name="Vandepol N."/>
            <person name="Liber J."/>
            <person name="Desiro A."/>
            <person name="Na H."/>
            <person name="Kennedy M."/>
            <person name="Barry K."/>
            <person name="Grigoriev I.V."/>
            <person name="Miller A.N."/>
            <person name="O'Donnell K."/>
            <person name="Stajich J.E."/>
            <person name="Bonito G."/>
        </authorList>
    </citation>
    <scope>NUCLEOTIDE SEQUENCE</scope>
    <source>
        <strain evidence="2">REB-010B</strain>
    </source>
</reference>
<feature type="region of interest" description="Disordered" evidence="1">
    <location>
        <begin position="154"/>
        <end position="191"/>
    </location>
</feature>
<dbReference type="SUPFAM" id="SSF49599">
    <property type="entry name" value="TRAF domain-like"/>
    <property type="match status" value="1"/>
</dbReference>
<feature type="compositionally biased region" description="Low complexity" evidence="1">
    <location>
        <begin position="113"/>
        <end position="127"/>
    </location>
</feature>
<feature type="compositionally biased region" description="Polar residues" evidence="1">
    <location>
        <begin position="247"/>
        <end position="260"/>
    </location>
</feature>
<feature type="region of interest" description="Disordered" evidence="1">
    <location>
        <begin position="63"/>
        <end position="142"/>
    </location>
</feature>
<evidence type="ECO:0000313" key="3">
    <source>
        <dbReference type="Proteomes" id="UP000738325"/>
    </source>
</evidence>
<name>A0A9P6UUP4_9FUNG</name>
<dbReference type="EMBL" id="JAAAIP010000299">
    <property type="protein sequence ID" value="KAG0320006.1"/>
    <property type="molecule type" value="Genomic_DNA"/>
</dbReference>
<accession>A0A9P6UUP4</accession>
<dbReference type="AlphaFoldDB" id="A0A9P6UUP4"/>
<evidence type="ECO:0000313" key="2">
    <source>
        <dbReference type="EMBL" id="KAG0320006.1"/>
    </source>
</evidence>
<gene>
    <name evidence="2" type="ORF">BGZ99_004720</name>
</gene>
<evidence type="ECO:0000256" key="1">
    <source>
        <dbReference type="SAM" id="MobiDB-lite"/>
    </source>
</evidence>
<feature type="compositionally biased region" description="Basic and acidic residues" evidence="1">
    <location>
        <begin position="128"/>
        <end position="142"/>
    </location>
</feature>
<comment type="caution">
    <text evidence="2">The sequence shown here is derived from an EMBL/GenBank/DDBJ whole genome shotgun (WGS) entry which is preliminary data.</text>
</comment>
<feature type="compositionally biased region" description="Polar residues" evidence="1">
    <location>
        <begin position="173"/>
        <end position="186"/>
    </location>
</feature>
<dbReference type="OrthoDB" id="2438079at2759"/>
<keyword evidence="3" id="KW-1185">Reference proteome</keyword>
<organism evidence="2 3">
    <name type="scientific">Dissophora globulifera</name>
    <dbReference type="NCBI Taxonomy" id="979702"/>
    <lineage>
        <taxon>Eukaryota</taxon>
        <taxon>Fungi</taxon>
        <taxon>Fungi incertae sedis</taxon>
        <taxon>Mucoromycota</taxon>
        <taxon>Mortierellomycotina</taxon>
        <taxon>Mortierellomycetes</taxon>
        <taxon>Mortierellales</taxon>
        <taxon>Mortierellaceae</taxon>
        <taxon>Dissophora</taxon>
    </lineage>
</organism>
<protein>
    <submittedName>
        <fullName evidence="2">Uncharacterized protein</fullName>
    </submittedName>
</protein>
<sequence length="428" mass="46731">MTEFAPERPVMRSRGPSLPKLNLLPASHYLQQQLHQHLQSQSQHPFDNVKTGEADFDLDMDMDFDTTQLPEPQKDAAGASRPFVSAHPSPDVSDEDCERGLGQGSSGPVAQHAAVESASSAIAVPPATKHDRDQSERRLSREHPLSFDLFLAPVPIPSSRTPPHSPLHRRKNSSFSMNTPPGSATSVPPAPCSDSAAIDALIREHVHPDMLSHTTDKAFFWQLGKLSDFSFSDRFVRSRVFEIRDSTTVPNSASPETLQGLQLPDPAGPQGKSSWRLRLYPHGRGDRHRDSEYVGLYLQQEGVRSAVNRRGSALTFTAAEPNFSSSAPTPFFPRGSISSSPRRSVSGASSLPLVRRHVTLFVATESGVCLAKQDLIEWFSGSEGGLGFPRMISRKAIQDAVKASSAIDFDDEGDSELEIVAGVIFHEL</sequence>
<feature type="region of interest" description="Disordered" evidence="1">
    <location>
        <begin position="247"/>
        <end position="288"/>
    </location>
</feature>